<reference evidence="3" key="1">
    <citation type="submission" date="2017-11" db="EMBL/GenBank/DDBJ databases">
        <authorList>
            <person name="Kajale S.C."/>
            <person name="Sharma A."/>
        </authorList>
    </citation>
    <scope>NUCLEOTIDE SEQUENCE</scope>
    <source>
        <strain evidence="3">LS1_42</strain>
    </source>
</reference>
<evidence type="ECO:0000259" key="1">
    <source>
        <dbReference type="Pfam" id="PF07705"/>
    </source>
</evidence>
<gene>
    <name evidence="3" type="ORF">CV102_18065</name>
</gene>
<dbReference type="Gene3D" id="2.60.40.10">
    <property type="entry name" value="Immunoglobulins"/>
    <property type="match status" value="1"/>
</dbReference>
<dbReference type="Gene3D" id="2.60.120.560">
    <property type="entry name" value="Exo-inulinase, domain 1"/>
    <property type="match status" value="1"/>
</dbReference>
<dbReference type="Gene3D" id="2.130.10.10">
    <property type="entry name" value="YVTN repeat-like/Quinoprotein amine dehydrogenase"/>
    <property type="match status" value="1"/>
</dbReference>
<sequence>MREEGLDFGSGVGQAQEVEQIIAESYSEPGLATGISDSGETILFGFDDGNVMVFDEARDGAILPLAIDAPVSHIEVREETAAAALGWMDGDAFGVLDLLDGDGTPIEHPGMWDLSATADAEVASVSAPFGAPGSVVLADRDGTIHWETPLGDAGGRSVAITDNGSYVAVGAAQYDEGTDLVGNPGIRLYDSDGSEIWRHEHDEDVLAVGIDAERELVIGGADDWRTIALDFDGEVVWESDEFGGWIVLSADGGTVIGTEPGRTVAADATTGDQWWAADLDLGQWATGDVSLSADGSRVFAADRGDAAFTVLDDGEPLWTESHDVGPGRGALSGDGETWSTIVTDLDEDAATVAGYQIPEPEPAISVVDTDLSATDVEIDDTLELEATVENTGEADGTQTVELRVNDEVVDEVEIEVAAGTTETVTFSQTFDERGEFEVAIGDVVAGTVTVTDPAIQRVVDFDWAAPDCPDEDVGELDQYFVGDLGEDGFHLDDGGGAEEEPDGCVLRTDAEEAAIFSLSDGHVEQSDTLEHYPERGETIRFDHYVHRPGANMEFRFGVQADLESYYAVRLDTEEEPAALTLRRLDEGEATDLEQEAELAYTAGEFHTFEIDWRAAEITVTLVQDTDESTTLSASDDQYDDGGIGFYKKNAGIALSYTHLWEVVEVRQ</sequence>
<accession>A0A8J8TNZ2</accession>
<evidence type="ECO:0008006" key="5">
    <source>
        <dbReference type="Google" id="ProtNLM"/>
    </source>
</evidence>
<name>A0A8J8TNZ2_9EURY</name>
<feature type="domain" description="CARDB" evidence="1">
    <location>
        <begin position="367"/>
        <end position="439"/>
    </location>
</feature>
<feature type="domain" description="Pyrrolo-quinoline quinone repeat" evidence="2">
    <location>
        <begin position="228"/>
        <end position="329"/>
    </location>
</feature>
<dbReference type="Pfam" id="PF13360">
    <property type="entry name" value="PQQ_2"/>
    <property type="match status" value="1"/>
</dbReference>
<dbReference type="SUPFAM" id="SSF50998">
    <property type="entry name" value="Quinoprotein alcohol dehydrogenase-like"/>
    <property type="match status" value="1"/>
</dbReference>
<dbReference type="InterPro" id="IPR002372">
    <property type="entry name" value="PQQ_rpt_dom"/>
</dbReference>
<protein>
    <recommendedName>
        <fullName evidence="5">CARDB domain-containing protein</fullName>
    </recommendedName>
</protein>
<comment type="caution">
    <text evidence="3">The sequence shown here is derived from an EMBL/GenBank/DDBJ whole genome shotgun (WGS) entry which is preliminary data.</text>
</comment>
<dbReference type="AlphaFoldDB" id="A0A8J8TNZ2"/>
<evidence type="ECO:0000313" key="3">
    <source>
        <dbReference type="EMBL" id="TYL37221.1"/>
    </source>
</evidence>
<dbReference type="Pfam" id="PF07705">
    <property type="entry name" value="CARDB"/>
    <property type="match status" value="1"/>
</dbReference>
<dbReference type="InterPro" id="IPR011047">
    <property type="entry name" value="Quinoprotein_ADH-like_sf"/>
</dbReference>
<dbReference type="InterPro" id="IPR013783">
    <property type="entry name" value="Ig-like_fold"/>
</dbReference>
<evidence type="ECO:0000313" key="4">
    <source>
        <dbReference type="Proteomes" id="UP000766904"/>
    </source>
</evidence>
<dbReference type="InterPro" id="IPR011635">
    <property type="entry name" value="CARDB"/>
</dbReference>
<organism evidence="3 4">
    <name type="scientific">Natronococcus pandeyae</name>
    <dbReference type="NCBI Taxonomy" id="2055836"/>
    <lineage>
        <taxon>Archaea</taxon>
        <taxon>Methanobacteriati</taxon>
        <taxon>Methanobacteriota</taxon>
        <taxon>Stenosarchaea group</taxon>
        <taxon>Halobacteria</taxon>
        <taxon>Halobacteriales</taxon>
        <taxon>Natrialbaceae</taxon>
        <taxon>Natronococcus</taxon>
    </lineage>
</organism>
<proteinExistence type="predicted"/>
<keyword evidence="4" id="KW-1185">Reference proteome</keyword>
<dbReference type="EMBL" id="PHNJ01000011">
    <property type="protein sequence ID" value="TYL37221.1"/>
    <property type="molecule type" value="Genomic_DNA"/>
</dbReference>
<evidence type="ECO:0000259" key="2">
    <source>
        <dbReference type="Pfam" id="PF13360"/>
    </source>
</evidence>
<dbReference type="InterPro" id="IPR015943">
    <property type="entry name" value="WD40/YVTN_repeat-like_dom_sf"/>
</dbReference>
<dbReference type="Proteomes" id="UP000766904">
    <property type="component" value="Unassembled WGS sequence"/>
</dbReference>